<evidence type="ECO:0000256" key="8">
    <source>
        <dbReference type="HAMAP-Rule" id="MF_00238"/>
    </source>
</evidence>
<dbReference type="InterPro" id="IPR003136">
    <property type="entry name" value="Cytidylate_kin"/>
</dbReference>
<evidence type="ECO:0000313" key="11">
    <source>
        <dbReference type="Proteomes" id="UP000064967"/>
    </source>
</evidence>
<dbReference type="STRING" id="1391654.AKJ09_08791"/>
<evidence type="ECO:0000256" key="5">
    <source>
        <dbReference type="ARBA" id="ARBA00022840"/>
    </source>
</evidence>
<dbReference type="Gene3D" id="3.40.50.300">
    <property type="entry name" value="P-loop containing nucleotide triphosphate hydrolases"/>
    <property type="match status" value="1"/>
</dbReference>
<comment type="subcellular location">
    <subcellularLocation>
        <location evidence="8">Cytoplasm</location>
    </subcellularLocation>
</comment>
<dbReference type="AlphaFoldDB" id="A0A0K1Q8R1"/>
<evidence type="ECO:0000259" key="9">
    <source>
        <dbReference type="Pfam" id="PF02224"/>
    </source>
</evidence>
<dbReference type="PANTHER" id="PTHR21299">
    <property type="entry name" value="CYTIDYLATE KINASE/PANTOATE-BETA-ALANINE LIGASE"/>
    <property type="match status" value="1"/>
</dbReference>
<keyword evidence="11" id="KW-1185">Reference proteome</keyword>
<dbReference type="KEGG" id="llu:AKJ09_08791"/>
<name>A0A0K1Q8R1_9BACT</name>
<accession>A0A0K1Q8R1</accession>
<dbReference type="GO" id="GO:0015949">
    <property type="term" value="P:nucleobase-containing small molecule interconversion"/>
    <property type="evidence" value="ECO:0007669"/>
    <property type="project" value="TreeGrafter"/>
</dbReference>
<gene>
    <name evidence="8" type="primary">cmk</name>
    <name evidence="10" type="ORF">AKJ09_08791</name>
</gene>
<evidence type="ECO:0000256" key="4">
    <source>
        <dbReference type="ARBA" id="ARBA00022777"/>
    </source>
</evidence>
<dbReference type="GO" id="GO:0005829">
    <property type="term" value="C:cytosol"/>
    <property type="evidence" value="ECO:0007669"/>
    <property type="project" value="TreeGrafter"/>
</dbReference>
<dbReference type="PATRIC" id="fig|1391654.3.peg.8902"/>
<dbReference type="EC" id="2.7.4.25" evidence="8"/>
<evidence type="ECO:0000313" key="10">
    <source>
        <dbReference type="EMBL" id="AKV02128.1"/>
    </source>
</evidence>
<evidence type="ECO:0000256" key="7">
    <source>
        <dbReference type="ARBA" id="ARBA00048478"/>
    </source>
</evidence>
<comment type="catalytic activity">
    <reaction evidence="7 8">
        <text>CMP + ATP = CDP + ADP</text>
        <dbReference type="Rhea" id="RHEA:11600"/>
        <dbReference type="ChEBI" id="CHEBI:30616"/>
        <dbReference type="ChEBI" id="CHEBI:58069"/>
        <dbReference type="ChEBI" id="CHEBI:60377"/>
        <dbReference type="ChEBI" id="CHEBI:456216"/>
        <dbReference type="EC" id="2.7.4.25"/>
    </reaction>
</comment>
<evidence type="ECO:0000256" key="1">
    <source>
        <dbReference type="ARBA" id="ARBA00009427"/>
    </source>
</evidence>
<organism evidence="10 11">
    <name type="scientific">Labilithrix luteola</name>
    <dbReference type="NCBI Taxonomy" id="1391654"/>
    <lineage>
        <taxon>Bacteria</taxon>
        <taxon>Pseudomonadati</taxon>
        <taxon>Myxococcota</taxon>
        <taxon>Polyangia</taxon>
        <taxon>Polyangiales</taxon>
        <taxon>Labilitrichaceae</taxon>
        <taxon>Labilithrix</taxon>
    </lineage>
</organism>
<keyword evidence="5 8" id="KW-0067">ATP-binding</keyword>
<comment type="catalytic activity">
    <reaction evidence="6 8">
        <text>dCMP + ATP = dCDP + ADP</text>
        <dbReference type="Rhea" id="RHEA:25094"/>
        <dbReference type="ChEBI" id="CHEBI:30616"/>
        <dbReference type="ChEBI" id="CHEBI:57566"/>
        <dbReference type="ChEBI" id="CHEBI:58593"/>
        <dbReference type="ChEBI" id="CHEBI:456216"/>
        <dbReference type="EC" id="2.7.4.25"/>
    </reaction>
</comment>
<dbReference type="CDD" id="cd02020">
    <property type="entry name" value="CMPK"/>
    <property type="match status" value="1"/>
</dbReference>
<reference evidence="10 11" key="1">
    <citation type="submission" date="2015-08" db="EMBL/GenBank/DDBJ databases">
        <authorList>
            <person name="Babu N.S."/>
            <person name="Beckwith C.J."/>
            <person name="Beseler K.G."/>
            <person name="Brison A."/>
            <person name="Carone J.V."/>
            <person name="Caskin T.P."/>
            <person name="Diamond M."/>
            <person name="Durham M.E."/>
            <person name="Foxe J.M."/>
            <person name="Go M."/>
            <person name="Henderson B.A."/>
            <person name="Jones I.B."/>
            <person name="McGettigan J.A."/>
            <person name="Micheletti S.J."/>
            <person name="Nasrallah M.E."/>
            <person name="Ortiz D."/>
            <person name="Piller C.R."/>
            <person name="Privatt S.R."/>
            <person name="Schneider S.L."/>
            <person name="Sharp S."/>
            <person name="Smith T.C."/>
            <person name="Stanton J.D."/>
            <person name="Ullery H.E."/>
            <person name="Wilson R.J."/>
            <person name="Serrano M.G."/>
            <person name="Buck G."/>
            <person name="Lee V."/>
            <person name="Wang Y."/>
            <person name="Carvalho R."/>
            <person name="Voegtly L."/>
            <person name="Shi R."/>
            <person name="Duckworth R."/>
            <person name="Johnson A."/>
            <person name="Loviza R."/>
            <person name="Walstead R."/>
            <person name="Shah Z."/>
            <person name="Kiflezghi M."/>
            <person name="Wade K."/>
            <person name="Ball S.L."/>
            <person name="Bradley K.W."/>
            <person name="Asai D.J."/>
            <person name="Bowman C.A."/>
            <person name="Russell D.A."/>
            <person name="Pope W.H."/>
            <person name="Jacobs-Sera D."/>
            <person name="Hendrix R.W."/>
            <person name="Hatfull G.F."/>
        </authorList>
    </citation>
    <scope>NUCLEOTIDE SEQUENCE [LARGE SCALE GENOMIC DNA]</scope>
    <source>
        <strain evidence="10 11">DSM 27648</strain>
    </source>
</reference>
<dbReference type="SUPFAM" id="SSF52540">
    <property type="entry name" value="P-loop containing nucleoside triphosphate hydrolases"/>
    <property type="match status" value="1"/>
</dbReference>
<sequence length="224" mass="23792">MAIDGPAGAGKSTIARRLADALDFVLVDTGAMYRSVALAAMREGIAFTEGERVGALARGLVARHALSFERDQVLGVRVKLGGEDVSDAIRTPEIAQGASLVSAHPDVRAALLDLQRQAGEGGGVVLEGRDIGTVVFPEAEVKFFLTASPETRAKRRHDELVAKGQTTSFEQTLADVKQRDAQDEGRAHAPLRKADTAILVDSTSLSIDDTVKQMFEAVKKASQA</sequence>
<proteinExistence type="inferred from homology"/>
<evidence type="ECO:0000256" key="3">
    <source>
        <dbReference type="ARBA" id="ARBA00022741"/>
    </source>
</evidence>
<feature type="domain" description="Cytidylate kinase" evidence="9">
    <location>
        <begin position="2"/>
        <end position="219"/>
    </location>
</feature>
<keyword evidence="8" id="KW-0963">Cytoplasm</keyword>
<dbReference type="GO" id="GO:0036430">
    <property type="term" value="F:CMP kinase activity"/>
    <property type="evidence" value="ECO:0007669"/>
    <property type="project" value="RHEA"/>
</dbReference>
<dbReference type="HAMAP" id="MF_00238">
    <property type="entry name" value="Cytidyl_kinase_type1"/>
    <property type="match status" value="1"/>
</dbReference>
<evidence type="ECO:0000256" key="6">
    <source>
        <dbReference type="ARBA" id="ARBA00047615"/>
    </source>
</evidence>
<dbReference type="GO" id="GO:0005524">
    <property type="term" value="F:ATP binding"/>
    <property type="evidence" value="ECO:0007669"/>
    <property type="project" value="UniProtKB-UniRule"/>
</dbReference>
<keyword evidence="3 8" id="KW-0547">Nucleotide-binding</keyword>
<dbReference type="InterPro" id="IPR027417">
    <property type="entry name" value="P-loop_NTPase"/>
</dbReference>
<keyword evidence="4 8" id="KW-0418">Kinase</keyword>
<protein>
    <recommendedName>
        <fullName evidence="8">Cytidylate kinase</fullName>
        <shortName evidence="8">CK</shortName>
        <ecNumber evidence="8">2.7.4.25</ecNumber>
    </recommendedName>
    <alternativeName>
        <fullName evidence="8">Cytidine monophosphate kinase</fullName>
        <shortName evidence="8">CMP kinase</shortName>
    </alternativeName>
</protein>
<comment type="similarity">
    <text evidence="1 8">Belongs to the cytidylate kinase family. Type 1 subfamily.</text>
</comment>
<evidence type="ECO:0000256" key="2">
    <source>
        <dbReference type="ARBA" id="ARBA00022679"/>
    </source>
</evidence>
<feature type="binding site" evidence="8">
    <location>
        <begin position="5"/>
        <end position="13"/>
    </location>
    <ligand>
        <name>ATP</name>
        <dbReference type="ChEBI" id="CHEBI:30616"/>
    </ligand>
</feature>
<dbReference type="PANTHER" id="PTHR21299:SF2">
    <property type="entry name" value="CYTIDYLATE KINASE"/>
    <property type="match status" value="1"/>
</dbReference>
<dbReference type="Proteomes" id="UP000064967">
    <property type="component" value="Chromosome"/>
</dbReference>
<dbReference type="InterPro" id="IPR011994">
    <property type="entry name" value="Cytidylate_kinase_dom"/>
</dbReference>
<dbReference type="GO" id="GO:0006220">
    <property type="term" value="P:pyrimidine nucleotide metabolic process"/>
    <property type="evidence" value="ECO:0007669"/>
    <property type="project" value="UniProtKB-UniRule"/>
</dbReference>
<dbReference type="NCBIfam" id="TIGR00017">
    <property type="entry name" value="cmk"/>
    <property type="match status" value="1"/>
</dbReference>
<dbReference type="Pfam" id="PF02224">
    <property type="entry name" value="Cytidylate_kin"/>
    <property type="match status" value="1"/>
</dbReference>
<dbReference type="EMBL" id="CP012333">
    <property type="protein sequence ID" value="AKV02128.1"/>
    <property type="molecule type" value="Genomic_DNA"/>
</dbReference>
<keyword evidence="2 8" id="KW-0808">Transferase</keyword>
<dbReference type="GO" id="GO:0036431">
    <property type="term" value="F:dCMP kinase activity"/>
    <property type="evidence" value="ECO:0007669"/>
    <property type="project" value="InterPro"/>
</dbReference>